<protein>
    <submittedName>
        <fullName evidence="6">LysR family transcriptional regulator</fullName>
    </submittedName>
</protein>
<dbReference type="AlphaFoldDB" id="A0AA37TMJ5"/>
<gene>
    <name evidence="6" type="ORF">GCM10007894_04100</name>
</gene>
<dbReference type="Gene3D" id="1.10.10.10">
    <property type="entry name" value="Winged helix-like DNA-binding domain superfamily/Winged helix DNA-binding domain"/>
    <property type="match status" value="1"/>
</dbReference>
<accession>A0AA37TMJ5</accession>
<dbReference type="Gene3D" id="3.40.190.10">
    <property type="entry name" value="Periplasmic binding protein-like II"/>
    <property type="match status" value="2"/>
</dbReference>
<dbReference type="InterPro" id="IPR036388">
    <property type="entry name" value="WH-like_DNA-bd_sf"/>
</dbReference>
<evidence type="ECO:0000313" key="6">
    <source>
        <dbReference type="EMBL" id="GLS82433.1"/>
    </source>
</evidence>
<dbReference type="Proteomes" id="UP001157439">
    <property type="component" value="Unassembled WGS sequence"/>
</dbReference>
<dbReference type="EMBL" id="BSPO01000001">
    <property type="protein sequence ID" value="GLS82433.1"/>
    <property type="molecule type" value="Genomic_DNA"/>
</dbReference>
<dbReference type="PANTHER" id="PTHR30126:SF91">
    <property type="entry name" value="LYSR FAMILY TRANSCRIPTIONAL REGULATOR"/>
    <property type="match status" value="1"/>
</dbReference>
<dbReference type="SUPFAM" id="SSF46785">
    <property type="entry name" value="Winged helix' DNA-binding domain"/>
    <property type="match status" value="1"/>
</dbReference>
<dbReference type="PRINTS" id="PR00039">
    <property type="entry name" value="HTHLYSR"/>
</dbReference>
<dbReference type="GO" id="GO:0000976">
    <property type="term" value="F:transcription cis-regulatory region binding"/>
    <property type="evidence" value="ECO:0007669"/>
    <property type="project" value="TreeGrafter"/>
</dbReference>
<dbReference type="PROSITE" id="PS50931">
    <property type="entry name" value="HTH_LYSR"/>
    <property type="match status" value="1"/>
</dbReference>
<dbReference type="Pfam" id="PF03466">
    <property type="entry name" value="LysR_substrate"/>
    <property type="match status" value="1"/>
</dbReference>
<name>A0AA37TMJ5_9GAMM</name>
<sequence length="300" mass="33432">MKTADIKTFIKTVELGSISQAAKALFITQSAASQRLKALEERIGKPLLDRSSSRIVATHAGKVLLDYGSRIIALEDAMLQQIKPNTQRKHFSLCCTPTFGQVYLPNIVQALTERFDKEVELDFVFDQTANAVNGLNQGTYDAIIVEHLEPLDKQTHVFECLPPDQLIFVASADYPISNNAGELDMKGLLSNRLFTRKPGCSSRALLLQNLKQHGCDLSQFESVIVSDDLRMTLTRITSGHGIALLSTALVRSLLSSGELRGYTIPTFDLMRRRSLLIQRNQSEQALIRAFIDEVHKAFKL</sequence>
<dbReference type="GO" id="GO:0003700">
    <property type="term" value="F:DNA-binding transcription factor activity"/>
    <property type="evidence" value="ECO:0007669"/>
    <property type="project" value="InterPro"/>
</dbReference>
<reference evidence="6 7" key="1">
    <citation type="journal article" date="2014" name="Int. J. Syst. Evol. Microbiol.">
        <title>Complete genome sequence of Corynebacterium casei LMG S-19264T (=DSM 44701T), isolated from a smear-ripened cheese.</title>
        <authorList>
            <consortium name="US DOE Joint Genome Institute (JGI-PGF)"/>
            <person name="Walter F."/>
            <person name="Albersmeier A."/>
            <person name="Kalinowski J."/>
            <person name="Ruckert C."/>
        </authorList>
    </citation>
    <scope>NUCLEOTIDE SEQUENCE [LARGE SCALE GENOMIC DNA]</scope>
    <source>
        <strain evidence="6 7">NBRC 112785</strain>
    </source>
</reference>
<dbReference type="InterPro" id="IPR005119">
    <property type="entry name" value="LysR_subst-bd"/>
</dbReference>
<evidence type="ECO:0000313" key="7">
    <source>
        <dbReference type="Proteomes" id="UP001157439"/>
    </source>
</evidence>
<keyword evidence="2" id="KW-0805">Transcription regulation</keyword>
<evidence type="ECO:0000256" key="4">
    <source>
        <dbReference type="ARBA" id="ARBA00023163"/>
    </source>
</evidence>
<keyword evidence="4" id="KW-0804">Transcription</keyword>
<comment type="similarity">
    <text evidence="1">Belongs to the LysR transcriptional regulatory family.</text>
</comment>
<organism evidence="6 7">
    <name type="scientific">Paraferrimonas haliotis</name>
    <dbReference type="NCBI Taxonomy" id="2013866"/>
    <lineage>
        <taxon>Bacteria</taxon>
        <taxon>Pseudomonadati</taxon>
        <taxon>Pseudomonadota</taxon>
        <taxon>Gammaproteobacteria</taxon>
        <taxon>Alteromonadales</taxon>
        <taxon>Ferrimonadaceae</taxon>
        <taxon>Paraferrimonas</taxon>
    </lineage>
</organism>
<keyword evidence="7" id="KW-1185">Reference proteome</keyword>
<dbReference type="CDD" id="cd05466">
    <property type="entry name" value="PBP2_LTTR_substrate"/>
    <property type="match status" value="1"/>
</dbReference>
<evidence type="ECO:0000256" key="1">
    <source>
        <dbReference type="ARBA" id="ARBA00009437"/>
    </source>
</evidence>
<keyword evidence="3" id="KW-0238">DNA-binding</keyword>
<proteinExistence type="inferred from homology"/>
<evidence type="ECO:0000256" key="2">
    <source>
        <dbReference type="ARBA" id="ARBA00023015"/>
    </source>
</evidence>
<dbReference type="PANTHER" id="PTHR30126">
    <property type="entry name" value="HTH-TYPE TRANSCRIPTIONAL REGULATOR"/>
    <property type="match status" value="1"/>
</dbReference>
<dbReference type="SUPFAM" id="SSF53850">
    <property type="entry name" value="Periplasmic binding protein-like II"/>
    <property type="match status" value="1"/>
</dbReference>
<evidence type="ECO:0000256" key="3">
    <source>
        <dbReference type="ARBA" id="ARBA00023125"/>
    </source>
</evidence>
<dbReference type="InterPro" id="IPR000847">
    <property type="entry name" value="LysR_HTH_N"/>
</dbReference>
<dbReference type="NCBIfam" id="NF041036">
    <property type="entry name" value="decaheme_TF"/>
    <property type="match status" value="1"/>
</dbReference>
<feature type="domain" description="HTH lysR-type" evidence="5">
    <location>
        <begin position="1"/>
        <end position="58"/>
    </location>
</feature>
<dbReference type="Pfam" id="PF00126">
    <property type="entry name" value="HTH_1"/>
    <property type="match status" value="1"/>
</dbReference>
<dbReference type="InterPro" id="IPR036390">
    <property type="entry name" value="WH_DNA-bd_sf"/>
</dbReference>
<comment type="caution">
    <text evidence="6">The sequence shown here is derived from an EMBL/GenBank/DDBJ whole genome shotgun (WGS) entry which is preliminary data.</text>
</comment>
<evidence type="ECO:0000259" key="5">
    <source>
        <dbReference type="PROSITE" id="PS50931"/>
    </source>
</evidence>
<dbReference type="RefSeq" id="WP_095497985.1">
    <property type="nucleotide sequence ID" value="NZ_BSPO01000001.1"/>
</dbReference>